<evidence type="ECO:0000313" key="2">
    <source>
        <dbReference type="Proteomes" id="UP000478052"/>
    </source>
</evidence>
<gene>
    <name evidence="1" type="ORF">FWK35_00024904</name>
</gene>
<dbReference type="AlphaFoldDB" id="A0A6G0Y3K1"/>
<organism evidence="1 2">
    <name type="scientific">Aphis craccivora</name>
    <name type="common">Cowpea aphid</name>
    <dbReference type="NCBI Taxonomy" id="307492"/>
    <lineage>
        <taxon>Eukaryota</taxon>
        <taxon>Metazoa</taxon>
        <taxon>Ecdysozoa</taxon>
        <taxon>Arthropoda</taxon>
        <taxon>Hexapoda</taxon>
        <taxon>Insecta</taxon>
        <taxon>Pterygota</taxon>
        <taxon>Neoptera</taxon>
        <taxon>Paraneoptera</taxon>
        <taxon>Hemiptera</taxon>
        <taxon>Sternorrhyncha</taxon>
        <taxon>Aphidomorpha</taxon>
        <taxon>Aphidoidea</taxon>
        <taxon>Aphididae</taxon>
        <taxon>Aphidini</taxon>
        <taxon>Aphis</taxon>
        <taxon>Aphis</taxon>
    </lineage>
</organism>
<evidence type="ECO:0000313" key="1">
    <source>
        <dbReference type="EMBL" id="KAF0748352.1"/>
    </source>
</evidence>
<comment type="caution">
    <text evidence="1">The sequence shown here is derived from an EMBL/GenBank/DDBJ whole genome shotgun (WGS) entry which is preliminary data.</text>
</comment>
<name>A0A6G0Y3K1_APHCR</name>
<dbReference type="OrthoDB" id="10000497at2759"/>
<dbReference type="EMBL" id="VUJU01006517">
    <property type="protein sequence ID" value="KAF0748352.1"/>
    <property type="molecule type" value="Genomic_DNA"/>
</dbReference>
<proteinExistence type="predicted"/>
<accession>A0A6G0Y3K1</accession>
<dbReference type="Proteomes" id="UP000478052">
    <property type="component" value="Unassembled WGS sequence"/>
</dbReference>
<sequence>MSVDAMAPTDPSLRAPLPCLKYDVLVVQGKTKLIFPVKDDNVVPYYVPNSSKKGVVVKPIISSDFNSRCQVDLIDFQSHPDEKFK</sequence>
<reference evidence="1 2" key="1">
    <citation type="submission" date="2019-08" db="EMBL/GenBank/DDBJ databases">
        <title>Whole genome of Aphis craccivora.</title>
        <authorList>
            <person name="Voronova N.V."/>
            <person name="Shulinski R.S."/>
            <person name="Bandarenka Y.V."/>
            <person name="Zhorov D.G."/>
            <person name="Warner D."/>
        </authorList>
    </citation>
    <scope>NUCLEOTIDE SEQUENCE [LARGE SCALE GENOMIC DNA]</scope>
    <source>
        <strain evidence="1">180601</strain>
        <tissue evidence="1">Whole Body</tissue>
    </source>
</reference>
<keyword evidence="2" id="KW-1185">Reference proteome</keyword>
<protein>
    <submittedName>
        <fullName evidence="1">KRAB-A domain-containing protein 2-like</fullName>
    </submittedName>
</protein>